<protein>
    <submittedName>
        <fullName evidence="10">Cytochrome P450</fullName>
    </submittedName>
</protein>
<keyword evidence="6 8" id="KW-0408">Iron</keyword>
<evidence type="ECO:0000256" key="4">
    <source>
        <dbReference type="ARBA" id="ARBA00022723"/>
    </source>
</evidence>
<comment type="caution">
    <text evidence="10">The sequence shown here is derived from an EMBL/GenBank/DDBJ whole genome shotgun (WGS) entry which is preliminary data.</text>
</comment>
<evidence type="ECO:0000313" key="10">
    <source>
        <dbReference type="EMBL" id="KAH7055743.1"/>
    </source>
</evidence>
<keyword evidence="9" id="KW-1133">Transmembrane helix</keyword>
<dbReference type="InterPro" id="IPR036396">
    <property type="entry name" value="Cyt_P450_sf"/>
</dbReference>
<gene>
    <name evidence="10" type="ORF">B0J12DRAFT_717891</name>
</gene>
<keyword evidence="4 8" id="KW-0479">Metal-binding</keyword>
<evidence type="ECO:0000256" key="7">
    <source>
        <dbReference type="ARBA" id="ARBA00023033"/>
    </source>
</evidence>
<dbReference type="InterPro" id="IPR002401">
    <property type="entry name" value="Cyt_P450_E_grp-I"/>
</dbReference>
<keyword evidence="11" id="KW-1185">Reference proteome</keyword>
<dbReference type="SUPFAM" id="SSF48264">
    <property type="entry name" value="Cytochrome P450"/>
    <property type="match status" value="1"/>
</dbReference>
<evidence type="ECO:0000256" key="5">
    <source>
        <dbReference type="ARBA" id="ARBA00023002"/>
    </source>
</evidence>
<dbReference type="InterPro" id="IPR001128">
    <property type="entry name" value="Cyt_P450"/>
</dbReference>
<keyword evidence="9" id="KW-0812">Transmembrane</keyword>
<keyword evidence="9" id="KW-0472">Membrane</keyword>
<keyword evidence="5 8" id="KW-0560">Oxidoreductase</keyword>
<evidence type="ECO:0000313" key="11">
    <source>
        <dbReference type="Proteomes" id="UP000774617"/>
    </source>
</evidence>
<feature type="transmembrane region" description="Helical" evidence="9">
    <location>
        <begin position="12"/>
        <end position="33"/>
    </location>
</feature>
<dbReference type="EMBL" id="JAGTJR010000008">
    <property type="protein sequence ID" value="KAH7055743.1"/>
    <property type="molecule type" value="Genomic_DNA"/>
</dbReference>
<proteinExistence type="inferred from homology"/>
<evidence type="ECO:0000256" key="2">
    <source>
        <dbReference type="ARBA" id="ARBA00010617"/>
    </source>
</evidence>
<dbReference type="InterPro" id="IPR017972">
    <property type="entry name" value="Cyt_P450_CS"/>
</dbReference>
<comment type="cofactor">
    <cofactor evidence="1">
        <name>heme</name>
        <dbReference type="ChEBI" id="CHEBI:30413"/>
    </cofactor>
</comment>
<dbReference type="Gene3D" id="1.10.630.10">
    <property type="entry name" value="Cytochrome P450"/>
    <property type="match status" value="1"/>
</dbReference>
<organism evidence="10 11">
    <name type="scientific">Macrophomina phaseolina</name>
    <dbReference type="NCBI Taxonomy" id="35725"/>
    <lineage>
        <taxon>Eukaryota</taxon>
        <taxon>Fungi</taxon>
        <taxon>Dikarya</taxon>
        <taxon>Ascomycota</taxon>
        <taxon>Pezizomycotina</taxon>
        <taxon>Dothideomycetes</taxon>
        <taxon>Dothideomycetes incertae sedis</taxon>
        <taxon>Botryosphaeriales</taxon>
        <taxon>Botryosphaeriaceae</taxon>
        <taxon>Macrophomina</taxon>
    </lineage>
</organism>
<keyword evidence="3 8" id="KW-0349">Heme</keyword>
<dbReference type="CDD" id="cd11061">
    <property type="entry name" value="CYP67-like"/>
    <property type="match status" value="1"/>
</dbReference>
<sequence>MADPQRSLEYLGIPTAATAASAIALFTLLFVFYRLTFHPLARYPGPFLAKCTSWYAAYQSYTGNIHLDIARCHQKYGDIVRYRPNGLLFNNAEGLHVTKKSKGYTSFNEGGPFSIISALDKEDHAPRRRLLSQAFSVNALQKYAPLLREKAAVFCSALMSSVDSLGQGSWGPPVNLGQLSSYFTFDVMSHVVFYTPQNLMGDETGRAIVEEIDAAMFLAGMSVEQPLTATLPGFKRLLFRRKEKEAQAFRDKSYRFAANRVALGKEEQVHDIFANLIQDNSSAARPISTPELAADGMVMMIAGTDTSSVAISAALFYISRDSAVYARLASEIREAFTAVEEIRPGPELTSCSYLRACIDEALRLAPPVAAPLWRETKSESQVGGVVLPKGTDVATCLYSVHRNPAYFFNPDAFDPDRWMTGSHGGNKLELSKKAFAPFSLGSRGCIGKNLAYMELSTLLAQIVYQMDFKVAEGKLGKVGVQVAEARREDYRIWSHFTSGKEGPFLQFTKREESH</sequence>
<evidence type="ECO:0000256" key="6">
    <source>
        <dbReference type="ARBA" id="ARBA00023004"/>
    </source>
</evidence>
<dbReference type="Proteomes" id="UP000774617">
    <property type="component" value="Unassembled WGS sequence"/>
</dbReference>
<comment type="similarity">
    <text evidence="2 8">Belongs to the cytochrome P450 family.</text>
</comment>
<accession>A0ABQ8GGZ2</accession>
<dbReference type="PANTHER" id="PTHR24305:SF237">
    <property type="entry name" value="CYTOCHROME P450 MONOOXYGENASE ATNE-RELATED"/>
    <property type="match status" value="1"/>
</dbReference>
<dbReference type="PRINTS" id="PR00463">
    <property type="entry name" value="EP450I"/>
</dbReference>
<keyword evidence="7 8" id="KW-0503">Monooxygenase</keyword>
<name>A0ABQ8GGZ2_9PEZI</name>
<evidence type="ECO:0000256" key="8">
    <source>
        <dbReference type="RuleBase" id="RU000461"/>
    </source>
</evidence>
<evidence type="ECO:0000256" key="9">
    <source>
        <dbReference type="SAM" id="Phobius"/>
    </source>
</evidence>
<evidence type="ECO:0000256" key="1">
    <source>
        <dbReference type="ARBA" id="ARBA00001971"/>
    </source>
</evidence>
<dbReference type="PANTHER" id="PTHR24305">
    <property type="entry name" value="CYTOCHROME P450"/>
    <property type="match status" value="1"/>
</dbReference>
<dbReference type="PRINTS" id="PR00385">
    <property type="entry name" value="P450"/>
</dbReference>
<dbReference type="InterPro" id="IPR050121">
    <property type="entry name" value="Cytochrome_P450_monoxygenase"/>
</dbReference>
<dbReference type="PROSITE" id="PS00086">
    <property type="entry name" value="CYTOCHROME_P450"/>
    <property type="match status" value="1"/>
</dbReference>
<reference evidence="10 11" key="1">
    <citation type="journal article" date="2021" name="Nat. Commun.">
        <title>Genetic determinants of endophytism in the Arabidopsis root mycobiome.</title>
        <authorList>
            <person name="Mesny F."/>
            <person name="Miyauchi S."/>
            <person name="Thiergart T."/>
            <person name="Pickel B."/>
            <person name="Atanasova L."/>
            <person name="Karlsson M."/>
            <person name="Huettel B."/>
            <person name="Barry K.W."/>
            <person name="Haridas S."/>
            <person name="Chen C."/>
            <person name="Bauer D."/>
            <person name="Andreopoulos W."/>
            <person name="Pangilinan J."/>
            <person name="LaButti K."/>
            <person name="Riley R."/>
            <person name="Lipzen A."/>
            <person name="Clum A."/>
            <person name="Drula E."/>
            <person name="Henrissat B."/>
            <person name="Kohler A."/>
            <person name="Grigoriev I.V."/>
            <person name="Martin F.M."/>
            <person name="Hacquard S."/>
        </authorList>
    </citation>
    <scope>NUCLEOTIDE SEQUENCE [LARGE SCALE GENOMIC DNA]</scope>
    <source>
        <strain evidence="10 11">MPI-SDFR-AT-0080</strain>
    </source>
</reference>
<evidence type="ECO:0000256" key="3">
    <source>
        <dbReference type="ARBA" id="ARBA00022617"/>
    </source>
</evidence>
<dbReference type="Pfam" id="PF00067">
    <property type="entry name" value="p450"/>
    <property type="match status" value="1"/>
</dbReference>